<protein>
    <submittedName>
        <fullName evidence="1">Uncharacterized protein</fullName>
    </submittedName>
</protein>
<name>A0A183MIY0_9TREM</name>
<sequence>MVIGGSRQETLNTGFVLLDTRQQGVPIILGELVLSGGFDLVSRSFTVRGVTTELSSRDRPPVQTVGHIAT</sequence>
<dbReference type="Proteomes" id="UP000277204">
    <property type="component" value="Unassembled WGS sequence"/>
</dbReference>
<evidence type="ECO:0000313" key="2">
    <source>
        <dbReference type="Proteomes" id="UP000277204"/>
    </source>
</evidence>
<evidence type="ECO:0000313" key="1">
    <source>
        <dbReference type="EMBL" id="VDP19718.1"/>
    </source>
</evidence>
<dbReference type="EMBL" id="UZAI01017043">
    <property type="protein sequence ID" value="VDP19718.1"/>
    <property type="molecule type" value="Genomic_DNA"/>
</dbReference>
<proteinExistence type="predicted"/>
<accession>A0A183MIY0</accession>
<keyword evidence="2" id="KW-1185">Reference proteome</keyword>
<dbReference type="AlphaFoldDB" id="A0A183MIY0"/>
<reference evidence="1 2" key="1">
    <citation type="submission" date="2018-11" db="EMBL/GenBank/DDBJ databases">
        <authorList>
            <consortium name="Pathogen Informatics"/>
        </authorList>
    </citation>
    <scope>NUCLEOTIDE SEQUENCE [LARGE SCALE GENOMIC DNA]</scope>
    <source>
        <strain evidence="1 2">Zambia</strain>
    </source>
</reference>
<gene>
    <name evidence="1" type="ORF">SMRZ_LOCUS16005</name>
</gene>
<organism evidence="1 2">
    <name type="scientific">Schistosoma margrebowiei</name>
    <dbReference type="NCBI Taxonomy" id="48269"/>
    <lineage>
        <taxon>Eukaryota</taxon>
        <taxon>Metazoa</taxon>
        <taxon>Spiralia</taxon>
        <taxon>Lophotrochozoa</taxon>
        <taxon>Platyhelminthes</taxon>
        <taxon>Trematoda</taxon>
        <taxon>Digenea</taxon>
        <taxon>Strigeidida</taxon>
        <taxon>Schistosomatoidea</taxon>
        <taxon>Schistosomatidae</taxon>
        <taxon>Schistosoma</taxon>
    </lineage>
</organism>